<protein>
    <recommendedName>
        <fullName evidence="4">Transposase</fullName>
    </recommendedName>
</protein>
<evidence type="ECO:0000313" key="3">
    <source>
        <dbReference type="Proteomes" id="UP001486808"/>
    </source>
</evidence>
<sequence>MPIALFKLARRLVALARKGSDDLAAAPLNPPDQSRTGYHRQDWGGSIKQSGKGP</sequence>
<evidence type="ECO:0000313" key="2">
    <source>
        <dbReference type="EMBL" id="GAA6131603.1"/>
    </source>
</evidence>
<feature type="region of interest" description="Disordered" evidence="1">
    <location>
        <begin position="20"/>
        <end position="54"/>
    </location>
</feature>
<dbReference type="EMBL" id="BAABWD010000002">
    <property type="protein sequence ID" value="GAA6131603.1"/>
    <property type="molecule type" value="Genomic_DNA"/>
</dbReference>
<proteinExistence type="predicted"/>
<evidence type="ECO:0000256" key="1">
    <source>
        <dbReference type="SAM" id="MobiDB-lite"/>
    </source>
</evidence>
<reference evidence="2 3" key="1">
    <citation type="submission" date="2024-04" db="EMBL/GenBank/DDBJ databases">
        <title>Draft genome sequence of Halopseudomonas sabulinigri NBRC 116187.</title>
        <authorList>
            <person name="Miyakawa T."/>
            <person name="Kusuya Y."/>
            <person name="Miura T."/>
        </authorList>
    </citation>
    <scope>NUCLEOTIDE SEQUENCE [LARGE SCALE GENOMIC DNA]</scope>
    <source>
        <strain evidence="2 3">4NH20-0042</strain>
    </source>
</reference>
<keyword evidence="3" id="KW-1185">Reference proteome</keyword>
<accession>A0ABP9ZQ67</accession>
<evidence type="ECO:0008006" key="4">
    <source>
        <dbReference type="Google" id="ProtNLM"/>
    </source>
</evidence>
<name>A0ABP9ZQ67_9GAMM</name>
<comment type="caution">
    <text evidence="2">The sequence shown here is derived from an EMBL/GenBank/DDBJ whole genome shotgun (WGS) entry which is preliminary data.</text>
</comment>
<gene>
    <name evidence="2" type="ORF">NBRC116187_19630</name>
</gene>
<dbReference type="Proteomes" id="UP001486808">
    <property type="component" value="Unassembled WGS sequence"/>
</dbReference>
<organism evidence="2 3">
    <name type="scientific">Halopseudomonas sabulinigri</name>
    <dbReference type="NCBI Taxonomy" id="472181"/>
    <lineage>
        <taxon>Bacteria</taxon>
        <taxon>Pseudomonadati</taxon>
        <taxon>Pseudomonadota</taxon>
        <taxon>Gammaproteobacteria</taxon>
        <taxon>Pseudomonadales</taxon>
        <taxon>Pseudomonadaceae</taxon>
        <taxon>Halopseudomonas</taxon>
    </lineage>
</organism>